<reference evidence="7 8" key="2">
    <citation type="journal article" date="2012" name="Stand. Genomic Sci.">
        <title>Genome sequence of the moderately thermophilic, amino-acid-degrading and sulfur-reducing bacterium Thermovirga lienii type strain (Cas60314(T)).</title>
        <authorList>
            <person name="Goker M."/>
            <person name="Saunders E."/>
            <person name="Lapidus A."/>
            <person name="Nolan M."/>
            <person name="Lucas S."/>
            <person name="Hammon N."/>
            <person name="Deshpande S."/>
            <person name="Cheng J.F."/>
            <person name="Han C."/>
            <person name="Tapia R."/>
            <person name="Goodwin L.A."/>
            <person name="Pitluck S."/>
            <person name="Liolios K."/>
            <person name="Mavromatis K."/>
            <person name="Pagani I."/>
            <person name="Ivanova N."/>
            <person name="Mikhailova N."/>
            <person name="Pati A."/>
            <person name="Chen A."/>
            <person name="Palaniappan K."/>
            <person name="Land M."/>
            <person name="Chang Y.J."/>
            <person name="Jeffries C.D."/>
            <person name="Brambilla E.M."/>
            <person name="Rohde M."/>
            <person name="Spring S."/>
            <person name="Detter J.C."/>
            <person name="Woyke T."/>
            <person name="Bristow J."/>
            <person name="Eisen J.A."/>
            <person name="Markowitz V."/>
            <person name="Hugenholtz P."/>
            <person name="Kyrpides N.C."/>
            <person name="Klenk H.P."/>
        </authorList>
    </citation>
    <scope>NUCLEOTIDE SEQUENCE [LARGE SCALE GENOMIC DNA]</scope>
    <source>
        <strain evidence="8">ATCC BAA-1197 / DSM 17291 / Cas60314</strain>
    </source>
</reference>
<dbReference type="SUPFAM" id="SSF55931">
    <property type="entry name" value="Glutamine synthetase/guanido kinase"/>
    <property type="match status" value="1"/>
</dbReference>
<evidence type="ECO:0000256" key="4">
    <source>
        <dbReference type="ARBA" id="ARBA00022840"/>
    </source>
</evidence>
<keyword evidence="3 5" id="KW-0418">Kinase</keyword>
<evidence type="ECO:0000256" key="5">
    <source>
        <dbReference type="PROSITE-ProRule" id="PRU00843"/>
    </source>
</evidence>
<feature type="binding site" evidence="5">
    <location>
        <position position="89"/>
    </location>
    <ligand>
        <name>ATP</name>
        <dbReference type="ChEBI" id="CHEBI:30616"/>
    </ligand>
</feature>
<proteinExistence type="inferred from homology"/>
<keyword evidence="4 5" id="KW-0067">ATP-binding</keyword>
<dbReference type="Pfam" id="PF00217">
    <property type="entry name" value="ATP-gua_Ptrans"/>
    <property type="match status" value="1"/>
</dbReference>
<evidence type="ECO:0000256" key="2">
    <source>
        <dbReference type="ARBA" id="ARBA00022741"/>
    </source>
</evidence>
<dbReference type="InterPro" id="IPR014746">
    <property type="entry name" value="Gln_synth/guanido_kin_cat_dom"/>
</dbReference>
<sequence>MHALELASMPLEWVLGRGDESFIVLSSRIRLARNLAKYPFPWRCDRDSLCEVEDLVVEAVSKSLVLRSSFTLKLRQMDKIARMVLVENHLVSPNFIRGDDVGRAVIFDDRGIVSLMLNEEDHLRIQVFLGGLQLHEAWHVAKKVDGELECLDYAFNCERGYLSSCPTNTGTGLRASVMLHIPGIVTLGHVGHVARECNRVGLTVRGMYGEGTPAGGCLFQVSNQVTLGLSEEELVEKVNSVALGIVEREHFAREKLIKQRGIDFVDKIWRSFGIVSCARKLSVKEALELLSKVRMGSEMGILPPIPKSELNRMILNSQPGHVIALSKSREEEKINDIRYIATRRAEILRDKMSRFLNCKEN</sequence>
<comment type="similarity">
    <text evidence="5">Belongs to the ATP:guanido phosphotransferase family.</text>
</comment>
<dbReference type="InterPro" id="IPR022414">
    <property type="entry name" value="ATP-guanido_PTrfase_cat"/>
</dbReference>
<dbReference type="OrthoDB" id="9791353at2"/>
<keyword evidence="2 5" id="KW-0547">Nucleotide-binding</keyword>
<dbReference type="Gene3D" id="3.30.590.10">
    <property type="entry name" value="Glutamine synthetase/guanido kinase, catalytic domain"/>
    <property type="match status" value="1"/>
</dbReference>
<name>G7V6L7_THELD</name>
<dbReference type="EMBL" id="CP003096">
    <property type="protein sequence ID" value="AER67130.1"/>
    <property type="molecule type" value="Genomic_DNA"/>
</dbReference>
<dbReference type="STRING" id="580340.Tlie_1402"/>
<keyword evidence="8" id="KW-1185">Reference proteome</keyword>
<feature type="binding site" evidence="5">
    <location>
        <begin position="174"/>
        <end position="178"/>
    </location>
    <ligand>
        <name>ATP</name>
        <dbReference type="ChEBI" id="CHEBI:30616"/>
    </ligand>
</feature>
<dbReference type="KEGG" id="tli:Tlie_1402"/>
<evidence type="ECO:0000256" key="3">
    <source>
        <dbReference type="ARBA" id="ARBA00022777"/>
    </source>
</evidence>
<dbReference type="HOGENOM" id="CLU_066591_1_0_0"/>
<accession>G7V6L7</accession>
<dbReference type="Proteomes" id="UP000005868">
    <property type="component" value="Chromosome"/>
</dbReference>
<protein>
    <submittedName>
        <fullName evidence="7">ATP:guanido phosphotransferase</fullName>
    </submittedName>
</protein>
<organism evidence="7 8">
    <name type="scientific">Thermovirga lienii (strain ATCC BAA-1197 / DSM 17291 / Cas60314)</name>
    <dbReference type="NCBI Taxonomy" id="580340"/>
    <lineage>
        <taxon>Bacteria</taxon>
        <taxon>Thermotogati</taxon>
        <taxon>Synergistota</taxon>
        <taxon>Synergistia</taxon>
        <taxon>Synergistales</taxon>
        <taxon>Thermovirgaceae</taxon>
        <taxon>Thermovirga</taxon>
    </lineage>
</organism>
<evidence type="ECO:0000256" key="1">
    <source>
        <dbReference type="ARBA" id="ARBA00022679"/>
    </source>
</evidence>
<evidence type="ECO:0000259" key="6">
    <source>
        <dbReference type="PROSITE" id="PS51510"/>
    </source>
</evidence>
<feature type="binding site" evidence="5">
    <location>
        <begin position="26"/>
        <end position="30"/>
    </location>
    <ligand>
        <name>ATP</name>
        <dbReference type="ChEBI" id="CHEBI:30616"/>
    </ligand>
</feature>
<dbReference type="InterPro" id="IPR023660">
    <property type="entry name" value="Arg_Kinase"/>
</dbReference>
<feature type="binding site" evidence="5">
    <location>
        <begin position="205"/>
        <end position="210"/>
    </location>
    <ligand>
        <name>ATP</name>
        <dbReference type="ChEBI" id="CHEBI:30616"/>
    </ligand>
</feature>
<dbReference type="eggNOG" id="COG3869">
    <property type="taxonomic scope" value="Bacteria"/>
</dbReference>
<dbReference type="AlphaFoldDB" id="G7V6L7"/>
<dbReference type="CDD" id="cd07930">
    <property type="entry name" value="bacterial_phosphagen_kinase"/>
    <property type="match status" value="1"/>
</dbReference>
<dbReference type="PANTHER" id="PTHR11547:SF38">
    <property type="entry name" value="ARGININE KINASE 1-RELATED"/>
    <property type="match status" value="1"/>
</dbReference>
<dbReference type="InterPro" id="IPR000749">
    <property type="entry name" value="ATP-guanido_PTrfase"/>
</dbReference>
<reference evidence="8" key="1">
    <citation type="submission" date="2011-10" db="EMBL/GenBank/DDBJ databases">
        <title>The complete genome of chromosome of Thermovirga lienii DSM 17291.</title>
        <authorList>
            <consortium name="US DOE Joint Genome Institute (JGI-PGF)"/>
            <person name="Lucas S."/>
            <person name="Copeland A."/>
            <person name="Lapidus A."/>
            <person name="Glavina del Rio T."/>
            <person name="Dalin E."/>
            <person name="Tice H."/>
            <person name="Bruce D."/>
            <person name="Goodwin L."/>
            <person name="Pitluck S."/>
            <person name="Peters L."/>
            <person name="Mikhailova N."/>
            <person name="Saunders E."/>
            <person name="Kyrpides N."/>
            <person name="Mavromatis K."/>
            <person name="Ivanova N."/>
            <person name="Last F.I."/>
            <person name="Brettin T."/>
            <person name="Detter J.C."/>
            <person name="Han C."/>
            <person name="Larimer F."/>
            <person name="Land M."/>
            <person name="Hauser L."/>
            <person name="Markowitz V."/>
            <person name="Cheng J.-F."/>
            <person name="Hugenholtz P."/>
            <person name="Woyke T."/>
            <person name="Wu D."/>
            <person name="Spring S."/>
            <person name="Schroeder M."/>
            <person name="Brambilla E.-M."/>
            <person name="Klenk H.-P."/>
            <person name="Eisen J.A."/>
        </authorList>
    </citation>
    <scope>NUCLEOTIDE SEQUENCE [LARGE SCALE GENOMIC DNA]</scope>
    <source>
        <strain evidence="8">ATCC BAA-1197 / DSM 17291 / Cas60314</strain>
    </source>
</reference>
<dbReference type="PROSITE" id="PS51510">
    <property type="entry name" value="PHOSPHAGEN_KINASE_C"/>
    <property type="match status" value="1"/>
</dbReference>
<feature type="binding site" evidence="5">
    <location>
        <position position="124"/>
    </location>
    <ligand>
        <name>ATP</name>
        <dbReference type="ChEBI" id="CHEBI:30616"/>
    </ligand>
</feature>
<dbReference type="GO" id="GO:0005615">
    <property type="term" value="C:extracellular space"/>
    <property type="evidence" value="ECO:0007669"/>
    <property type="project" value="TreeGrafter"/>
</dbReference>
<keyword evidence="1 5" id="KW-0808">Transferase</keyword>
<dbReference type="GO" id="GO:0046314">
    <property type="term" value="P:phosphocreatine biosynthetic process"/>
    <property type="evidence" value="ECO:0007669"/>
    <property type="project" value="InterPro"/>
</dbReference>
<evidence type="ECO:0000313" key="7">
    <source>
        <dbReference type="EMBL" id="AER67130.1"/>
    </source>
</evidence>
<gene>
    <name evidence="7" type="ordered locus">Tlie_1402</name>
</gene>
<feature type="domain" description="Phosphagen kinase C-terminal" evidence="6">
    <location>
        <begin position="23"/>
        <end position="252"/>
    </location>
</feature>
<dbReference type="GO" id="GO:0004111">
    <property type="term" value="F:creatine kinase activity"/>
    <property type="evidence" value="ECO:0007669"/>
    <property type="project" value="InterPro"/>
</dbReference>
<dbReference type="PANTHER" id="PTHR11547">
    <property type="entry name" value="ARGININE OR CREATINE KINASE"/>
    <property type="match status" value="1"/>
</dbReference>
<dbReference type="GO" id="GO:0005524">
    <property type="term" value="F:ATP binding"/>
    <property type="evidence" value="ECO:0007669"/>
    <property type="project" value="UniProtKB-UniRule"/>
</dbReference>
<evidence type="ECO:0000313" key="8">
    <source>
        <dbReference type="Proteomes" id="UP000005868"/>
    </source>
</evidence>